<dbReference type="AlphaFoldDB" id="A0A7J7NYM3"/>
<comment type="caution">
    <text evidence="1">The sequence shown here is derived from an EMBL/GenBank/DDBJ whole genome shotgun (WGS) entry which is preliminary data.</text>
</comment>
<evidence type="ECO:0000313" key="2">
    <source>
        <dbReference type="Proteomes" id="UP000541444"/>
    </source>
</evidence>
<gene>
    <name evidence="1" type="ORF">GIB67_024901</name>
</gene>
<dbReference type="Proteomes" id="UP000541444">
    <property type="component" value="Unassembled WGS sequence"/>
</dbReference>
<dbReference type="EMBL" id="JACGCM010000440">
    <property type="protein sequence ID" value="KAF6172279.1"/>
    <property type="molecule type" value="Genomic_DNA"/>
</dbReference>
<proteinExistence type="predicted"/>
<reference evidence="1 2" key="1">
    <citation type="journal article" date="2020" name="IScience">
        <title>Genome Sequencing of the Endangered Kingdonia uniflora (Circaeasteraceae, Ranunculales) Reveals Potential Mechanisms of Evolutionary Specialization.</title>
        <authorList>
            <person name="Sun Y."/>
            <person name="Deng T."/>
            <person name="Zhang A."/>
            <person name="Moore M.J."/>
            <person name="Landis J.B."/>
            <person name="Lin N."/>
            <person name="Zhang H."/>
            <person name="Zhang X."/>
            <person name="Huang J."/>
            <person name="Zhang X."/>
            <person name="Sun H."/>
            <person name="Wang H."/>
        </authorList>
    </citation>
    <scope>NUCLEOTIDE SEQUENCE [LARGE SCALE GENOMIC DNA]</scope>
    <source>
        <strain evidence="1">TB1705</strain>
        <tissue evidence="1">Leaf</tissue>
    </source>
</reference>
<organism evidence="1 2">
    <name type="scientific">Kingdonia uniflora</name>
    <dbReference type="NCBI Taxonomy" id="39325"/>
    <lineage>
        <taxon>Eukaryota</taxon>
        <taxon>Viridiplantae</taxon>
        <taxon>Streptophyta</taxon>
        <taxon>Embryophyta</taxon>
        <taxon>Tracheophyta</taxon>
        <taxon>Spermatophyta</taxon>
        <taxon>Magnoliopsida</taxon>
        <taxon>Ranunculales</taxon>
        <taxon>Circaeasteraceae</taxon>
        <taxon>Kingdonia</taxon>
    </lineage>
</organism>
<evidence type="ECO:0000313" key="1">
    <source>
        <dbReference type="EMBL" id="KAF6172279.1"/>
    </source>
</evidence>
<protein>
    <submittedName>
        <fullName evidence="1">Uncharacterized protein</fullName>
    </submittedName>
</protein>
<keyword evidence="2" id="KW-1185">Reference proteome</keyword>
<sequence length="289" mass="32512">MVMTRQQSREARIRAKEGERRNGLRLLAEEAVTAEDEAANVRPKESRRYLVETVVDEVFLPWTIDFGHEEDPSTGAVTPSVCPILGFPSLFVQGIRVWKSVSILHLLPRWLLRSVVCKWKVGSISKSLNFVNGILSVALRCRITGMAIEVGWLRSSMRSKPINPMSKFVVSSSSEETSSSGREDDCNVMEETVNKIKVIVGVEVGESYRGRGYKGRNSGYLYSDSSRPKFFNFKSAGRLWNDHLVWVRGNCMKVSDEPTLVLNHKYYNSSPNPTSLPDNTSLFDCVALE</sequence>
<accession>A0A7J7NYM3</accession>
<name>A0A7J7NYM3_9MAGN</name>